<feature type="signal peptide" evidence="1">
    <location>
        <begin position="1"/>
        <end position="25"/>
    </location>
</feature>
<feature type="chain" id="PRO_5042864344" evidence="1">
    <location>
        <begin position="26"/>
        <end position="124"/>
    </location>
</feature>
<keyword evidence="1" id="KW-0732">Signal</keyword>
<gene>
    <name evidence="2" type="ORF">V1264_007735</name>
</gene>
<evidence type="ECO:0000256" key="1">
    <source>
        <dbReference type="SAM" id="SignalP"/>
    </source>
</evidence>
<sequence>MKTYDCLLAFLLSSLPLVTVALVSAQNKNYDDTVDHFEFIYHQTKNLLLAVHGGDCYFISVENTAKWRLDFADKHDTEVLLKAYIQLNDSKHIHPSSLDDVRNTYQDLLADFHCLHKQIFVVTE</sequence>
<proteinExistence type="predicted"/>
<comment type="caution">
    <text evidence="2">The sequence shown here is derived from an EMBL/GenBank/DDBJ whole genome shotgun (WGS) entry which is preliminary data.</text>
</comment>
<dbReference type="Proteomes" id="UP001374579">
    <property type="component" value="Unassembled WGS sequence"/>
</dbReference>
<reference evidence="2 3" key="1">
    <citation type="submission" date="2024-02" db="EMBL/GenBank/DDBJ databases">
        <title>Chromosome-scale genome assembly of the rough periwinkle Littorina saxatilis.</title>
        <authorList>
            <person name="De Jode A."/>
            <person name="Faria R."/>
            <person name="Formenti G."/>
            <person name="Sims Y."/>
            <person name="Smith T.P."/>
            <person name="Tracey A."/>
            <person name="Wood J.M.D."/>
            <person name="Zagrodzka Z.B."/>
            <person name="Johannesson K."/>
            <person name="Butlin R.K."/>
            <person name="Leder E.H."/>
        </authorList>
    </citation>
    <scope>NUCLEOTIDE SEQUENCE [LARGE SCALE GENOMIC DNA]</scope>
    <source>
        <strain evidence="2">Snail1</strain>
        <tissue evidence="2">Muscle</tissue>
    </source>
</reference>
<dbReference type="AlphaFoldDB" id="A0AAN9AW11"/>
<accession>A0AAN9AW11</accession>
<evidence type="ECO:0000313" key="2">
    <source>
        <dbReference type="EMBL" id="KAK7094064.1"/>
    </source>
</evidence>
<evidence type="ECO:0000313" key="3">
    <source>
        <dbReference type="Proteomes" id="UP001374579"/>
    </source>
</evidence>
<dbReference type="EMBL" id="JBAMIC010000019">
    <property type="protein sequence ID" value="KAK7094064.1"/>
    <property type="molecule type" value="Genomic_DNA"/>
</dbReference>
<protein>
    <submittedName>
        <fullName evidence="2">Uncharacterized protein</fullName>
    </submittedName>
</protein>
<keyword evidence="3" id="KW-1185">Reference proteome</keyword>
<name>A0AAN9AW11_9CAEN</name>
<organism evidence="2 3">
    <name type="scientific">Littorina saxatilis</name>
    <dbReference type="NCBI Taxonomy" id="31220"/>
    <lineage>
        <taxon>Eukaryota</taxon>
        <taxon>Metazoa</taxon>
        <taxon>Spiralia</taxon>
        <taxon>Lophotrochozoa</taxon>
        <taxon>Mollusca</taxon>
        <taxon>Gastropoda</taxon>
        <taxon>Caenogastropoda</taxon>
        <taxon>Littorinimorpha</taxon>
        <taxon>Littorinoidea</taxon>
        <taxon>Littorinidae</taxon>
        <taxon>Littorina</taxon>
    </lineage>
</organism>